<protein>
    <submittedName>
        <fullName evidence="1">Uncharacterized protein</fullName>
    </submittedName>
</protein>
<gene>
    <name evidence="1" type="ORF">M8818_007659</name>
</gene>
<proteinExistence type="predicted"/>
<evidence type="ECO:0000313" key="2">
    <source>
        <dbReference type="Proteomes" id="UP001320706"/>
    </source>
</evidence>
<sequence>MDQDDDLSRQTTLSLQELEPSPVDDSPYEQRDSYFPDPKDGTASPTPGLLKRSSTLGLNSHSPVWYLTRIQKYSSYAFSVFTAFHITNTSLIPLATRSVSASEPYLLLTRPYYQSPIAEPLLIVLPLLAHAGSGIALRLYRRRQNLQWYGAESRKDKRKVPWPAVSGISKLGYIFLPLVAGHAFINRGLPLWKEGGSSSIGLSYVSHAFARHPAVSFAGFAALVTVGVWHTVWGAAKWLGLTPGQVTLGGPEGQLRKKRRWYGVNGVSALVAALWLAGGLGVVGRGGEVGGWIGREYDELLVGTGNVDKAAIFNSEGNSVWATSAGFTVSPQEMQEIVTAYKDKGDANGVKQVQSTGLHVAGERFVVLKADERSLYGKKGKEGIVIVKTTQAILVTHYPEHVQPGSAANTVEQLGDYLVSVGY</sequence>
<dbReference type="EMBL" id="JAMKPW020000044">
    <property type="protein sequence ID" value="KAK8192491.1"/>
    <property type="molecule type" value="Genomic_DNA"/>
</dbReference>
<name>A0ACC3S2G5_9PEZI</name>
<reference evidence="1" key="1">
    <citation type="submission" date="2024-02" db="EMBL/GenBank/DDBJ databases">
        <title>Metagenome Assembled Genome of Zalaria obscura JY119.</title>
        <authorList>
            <person name="Vighnesh L."/>
            <person name="Jagadeeshwari U."/>
            <person name="Venkata Ramana C."/>
            <person name="Sasikala C."/>
        </authorList>
    </citation>
    <scope>NUCLEOTIDE SEQUENCE</scope>
    <source>
        <strain evidence="1">JY119</strain>
    </source>
</reference>
<dbReference type="Proteomes" id="UP001320706">
    <property type="component" value="Unassembled WGS sequence"/>
</dbReference>
<keyword evidence="2" id="KW-1185">Reference proteome</keyword>
<accession>A0ACC3S2G5</accession>
<organism evidence="1 2">
    <name type="scientific">Zalaria obscura</name>
    <dbReference type="NCBI Taxonomy" id="2024903"/>
    <lineage>
        <taxon>Eukaryota</taxon>
        <taxon>Fungi</taxon>
        <taxon>Dikarya</taxon>
        <taxon>Ascomycota</taxon>
        <taxon>Pezizomycotina</taxon>
        <taxon>Dothideomycetes</taxon>
        <taxon>Dothideomycetidae</taxon>
        <taxon>Dothideales</taxon>
        <taxon>Zalariaceae</taxon>
        <taxon>Zalaria</taxon>
    </lineage>
</organism>
<evidence type="ECO:0000313" key="1">
    <source>
        <dbReference type="EMBL" id="KAK8192491.1"/>
    </source>
</evidence>
<comment type="caution">
    <text evidence="1">The sequence shown here is derived from an EMBL/GenBank/DDBJ whole genome shotgun (WGS) entry which is preliminary data.</text>
</comment>